<organism evidence="5 6">
    <name type="scientific">Bremerella cremea</name>
    <dbReference type="NCBI Taxonomy" id="1031537"/>
    <lineage>
        <taxon>Bacteria</taxon>
        <taxon>Pseudomonadati</taxon>
        <taxon>Planctomycetota</taxon>
        <taxon>Planctomycetia</taxon>
        <taxon>Pirellulales</taxon>
        <taxon>Pirellulaceae</taxon>
        <taxon>Bremerella</taxon>
    </lineage>
</organism>
<reference evidence="5 6" key="1">
    <citation type="submission" date="2018-07" db="EMBL/GenBank/DDBJ databases">
        <title>Comparative genomes isolates from brazilian mangrove.</title>
        <authorList>
            <person name="De Araujo J.E."/>
            <person name="Taketani R.G."/>
            <person name="Silva M.C.P."/>
            <person name="Lourenco M.V."/>
            <person name="Oliveira V.M."/>
            <person name="Andreote F.D."/>
        </authorList>
    </citation>
    <scope>NUCLEOTIDE SEQUENCE [LARGE SCALE GENOMIC DNA]</scope>
    <source>
        <strain evidence="5 6">HEX PRIS-MGV</strain>
    </source>
</reference>
<evidence type="ECO:0000313" key="6">
    <source>
        <dbReference type="Proteomes" id="UP000253562"/>
    </source>
</evidence>
<protein>
    <submittedName>
        <fullName evidence="5">N-acetyltransferase</fullName>
    </submittedName>
</protein>
<evidence type="ECO:0000313" key="5">
    <source>
        <dbReference type="EMBL" id="RCS47763.1"/>
    </source>
</evidence>
<dbReference type="InterPro" id="IPR016181">
    <property type="entry name" value="Acyl_CoA_acyltransferase"/>
</dbReference>
<dbReference type="GO" id="GO:0016747">
    <property type="term" value="F:acyltransferase activity, transferring groups other than amino-acyl groups"/>
    <property type="evidence" value="ECO:0007669"/>
    <property type="project" value="InterPro"/>
</dbReference>
<evidence type="ECO:0000256" key="2">
    <source>
        <dbReference type="ARBA" id="ARBA00023315"/>
    </source>
</evidence>
<dbReference type="InterPro" id="IPR000182">
    <property type="entry name" value="GNAT_dom"/>
</dbReference>
<comment type="caution">
    <text evidence="5">The sequence shown here is derived from an EMBL/GenBank/DDBJ whole genome shotgun (WGS) entry which is preliminary data.</text>
</comment>
<dbReference type="Proteomes" id="UP000253562">
    <property type="component" value="Unassembled WGS sequence"/>
</dbReference>
<keyword evidence="2" id="KW-0012">Acyltransferase</keyword>
<evidence type="ECO:0000256" key="3">
    <source>
        <dbReference type="ARBA" id="ARBA00038502"/>
    </source>
</evidence>
<dbReference type="PROSITE" id="PS51186">
    <property type="entry name" value="GNAT"/>
    <property type="match status" value="1"/>
</dbReference>
<evidence type="ECO:0000259" key="4">
    <source>
        <dbReference type="PROSITE" id="PS51186"/>
    </source>
</evidence>
<dbReference type="AlphaFoldDB" id="A0A368KQ20"/>
<keyword evidence="1 5" id="KW-0808">Transferase</keyword>
<name>A0A368KQ20_9BACT</name>
<dbReference type="Gene3D" id="3.40.630.30">
    <property type="match status" value="1"/>
</dbReference>
<comment type="similarity">
    <text evidence="3">Belongs to the acetyltransferase family. RimJ subfamily.</text>
</comment>
<dbReference type="OrthoDB" id="9795206at2"/>
<dbReference type="EMBL" id="QPEX01000028">
    <property type="protein sequence ID" value="RCS47763.1"/>
    <property type="molecule type" value="Genomic_DNA"/>
</dbReference>
<gene>
    <name evidence="5" type="ORF">DTL42_14710</name>
</gene>
<proteinExistence type="inferred from homology"/>
<dbReference type="SUPFAM" id="SSF55729">
    <property type="entry name" value="Acyl-CoA N-acyltransferases (Nat)"/>
    <property type="match status" value="1"/>
</dbReference>
<feature type="domain" description="N-acetyltransferase" evidence="4">
    <location>
        <begin position="9"/>
        <end position="165"/>
    </location>
</feature>
<dbReference type="PANTHER" id="PTHR43792:SF8">
    <property type="entry name" value="[RIBOSOMAL PROTEIN US5]-ALANINE N-ACETYLTRANSFERASE"/>
    <property type="match status" value="1"/>
</dbReference>
<dbReference type="PANTHER" id="PTHR43792">
    <property type="entry name" value="GNAT FAMILY, PUTATIVE (AFU_ORTHOLOGUE AFUA_3G00765)-RELATED-RELATED"/>
    <property type="match status" value="1"/>
</dbReference>
<sequence length="173" mass="19596">MVIDVGNGIVLSAFRADDTEVCTGLLQEAEIHRGLSLMPNPYRQEDFERWLAFVTAEAERFGRPLQFAIRDQSGTFLGGCGASQMVVGHKCEIGYWLGKPTWGRGIMTAVVESLCNYLQRDFQLVRIAATVFEGNLASMRVLEKNGFAREACLRKYYLKKERYIDGQLFAKVW</sequence>
<dbReference type="InterPro" id="IPR051531">
    <property type="entry name" value="N-acetyltransferase"/>
</dbReference>
<evidence type="ECO:0000256" key="1">
    <source>
        <dbReference type="ARBA" id="ARBA00022679"/>
    </source>
</evidence>
<accession>A0A368KQ20</accession>
<dbReference type="Pfam" id="PF13302">
    <property type="entry name" value="Acetyltransf_3"/>
    <property type="match status" value="1"/>
</dbReference>
<dbReference type="RefSeq" id="WP_114369489.1">
    <property type="nucleotide sequence ID" value="NZ_QPEX01000028.1"/>
</dbReference>